<feature type="transmembrane region" description="Helical" evidence="8">
    <location>
        <begin position="88"/>
        <end position="111"/>
    </location>
</feature>
<evidence type="ECO:0000313" key="9">
    <source>
        <dbReference type="EMBL" id="KYC38891.1"/>
    </source>
</evidence>
<dbReference type="InterPro" id="IPR002781">
    <property type="entry name" value="TM_pro_TauE-like"/>
</dbReference>
<evidence type="ECO:0000256" key="8">
    <source>
        <dbReference type="RuleBase" id="RU363041"/>
    </source>
</evidence>
<dbReference type="RefSeq" id="WP_017749815.1">
    <property type="nucleotide sequence ID" value="NZ_KQ976354.1"/>
</dbReference>
<dbReference type="InterPro" id="IPR052017">
    <property type="entry name" value="TSUP"/>
</dbReference>
<evidence type="ECO:0000256" key="5">
    <source>
        <dbReference type="ARBA" id="ARBA00022692"/>
    </source>
</evidence>
<keyword evidence="3" id="KW-0813">Transport</keyword>
<dbReference type="AlphaFoldDB" id="A0A139X2F6"/>
<feature type="transmembrane region" description="Helical" evidence="8">
    <location>
        <begin position="21"/>
        <end position="50"/>
    </location>
</feature>
<accession>A0A139X2F6</accession>
<comment type="caution">
    <text evidence="9">The sequence shown here is derived from an EMBL/GenBank/DDBJ whole genome shotgun (WGS) entry which is preliminary data.</text>
</comment>
<protein>
    <recommendedName>
        <fullName evidence="8">Probable membrane transporter protein</fullName>
    </recommendedName>
</protein>
<keyword evidence="7 8" id="KW-0472">Membrane</keyword>
<feature type="transmembrane region" description="Helical" evidence="8">
    <location>
        <begin position="117"/>
        <end position="135"/>
    </location>
</feature>
<comment type="similarity">
    <text evidence="2 8">Belongs to the 4-toluene sulfonate uptake permease (TSUP) (TC 2.A.102) family.</text>
</comment>
<organism evidence="9 10">
    <name type="scientific">Scytonema hofmannii PCC 7110</name>
    <dbReference type="NCBI Taxonomy" id="128403"/>
    <lineage>
        <taxon>Bacteria</taxon>
        <taxon>Bacillati</taxon>
        <taxon>Cyanobacteriota</taxon>
        <taxon>Cyanophyceae</taxon>
        <taxon>Nostocales</taxon>
        <taxon>Scytonemataceae</taxon>
        <taxon>Scytonema</taxon>
    </lineage>
</organism>
<evidence type="ECO:0000256" key="6">
    <source>
        <dbReference type="ARBA" id="ARBA00022989"/>
    </source>
</evidence>
<dbReference type="GO" id="GO:0005886">
    <property type="term" value="C:plasma membrane"/>
    <property type="evidence" value="ECO:0007669"/>
    <property type="project" value="UniProtKB-SubCell"/>
</dbReference>
<gene>
    <name evidence="9" type="ORF">WA1_33295</name>
</gene>
<dbReference type="EMBL" id="ANNX02000036">
    <property type="protein sequence ID" value="KYC38891.1"/>
    <property type="molecule type" value="Genomic_DNA"/>
</dbReference>
<evidence type="ECO:0000313" key="10">
    <source>
        <dbReference type="Proteomes" id="UP000076925"/>
    </source>
</evidence>
<keyword evidence="10" id="KW-1185">Reference proteome</keyword>
<evidence type="ECO:0000256" key="7">
    <source>
        <dbReference type="ARBA" id="ARBA00023136"/>
    </source>
</evidence>
<keyword evidence="6 8" id="KW-1133">Transmembrane helix</keyword>
<feature type="transmembrane region" description="Helical" evidence="8">
    <location>
        <begin position="156"/>
        <end position="187"/>
    </location>
</feature>
<comment type="subcellular location">
    <subcellularLocation>
        <location evidence="1 8">Cell membrane</location>
        <topology evidence="1 8">Multi-pass membrane protein</topology>
    </subcellularLocation>
</comment>
<proteinExistence type="inferred from homology"/>
<dbReference type="STRING" id="128403.WA1_33295"/>
<sequence>MRYSTMLSTITPQLLTLPHTLLLFSTAFIAGGLNAVAGGGSFITFPALIFTGVPPVAANATNNTAIWVAALASAGAYRKDLGIKRQVFLLLCGISLVGGVIGSLALLYTSADVFKKLIPYLLLLATLIFTFGDFFRKWLQSHSQKSSSESVPLWNLVLAQLAIAIYGGFFGAGLGILMLATLSFLGIKSIHTMNAFKTFLGSCVNGIAIVPFIFAGVIAWQQAILMAVGGSLGGYLTAHYARQLDPQMIRIFVTIVAVSMTIYFFIHG</sequence>
<keyword evidence="5 8" id="KW-0812">Transmembrane</keyword>
<name>A0A139X2F6_9CYAN</name>
<feature type="transmembrane region" description="Helical" evidence="8">
    <location>
        <begin position="248"/>
        <end position="266"/>
    </location>
</feature>
<evidence type="ECO:0000256" key="2">
    <source>
        <dbReference type="ARBA" id="ARBA00009142"/>
    </source>
</evidence>
<dbReference type="Pfam" id="PF01925">
    <property type="entry name" value="TauE"/>
    <property type="match status" value="1"/>
</dbReference>
<dbReference type="Proteomes" id="UP000076925">
    <property type="component" value="Unassembled WGS sequence"/>
</dbReference>
<dbReference type="PANTHER" id="PTHR30269:SF0">
    <property type="entry name" value="MEMBRANE TRANSPORTER PROTEIN YFCA-RELATED"/>
    <property type="match status" value="1"/>
</dbReference>
<evidence type="ECO:0000256" key="4">
    <source>
        <dbReference type="ARBA" id="ARBA00022475"/>
    </source>
</evidence>
<evidence type="ECO:0000256" key="3">
    <source>
        <dbReference type="ARBA" id="ARBA00022448"/>
    </source>
</evidence>
<feature type="transmembrane region" description="Helical" evidence="8">
    <location>
        <begin position="207"/>
        <end position="236"/>
    </location>
</feature>
<evidence type="ECO:0000256" key="1">
    <source>
        <dbReference type="ARBA" id="ARBA00004651"/>
    </source>
</evidence>
<dbReference type="PANTHER" id="PTHR30269">
    <property type="entry name" value="TRANSMEMBRANE PROTEIN YFCA"/>
    <property type="match status" value="1"/>
</dbReference>
<reference evidence="9 10" key="1">
    <citation type="journal article" date="2013" name="Genome Biol. Evol.">
        <title>Genomes of Stigonematalean cyanobacteria (subsection V) and the evolution of oxygenic photosynthesis from prokaryotes to plastids.</title>
        <authorList>
            <person name="Dagan T."/>
            <person name="Roettger M."/>
            <person name="Stucken K."/>
            <person name="Landan G."/>
            <person name="Koch R."/>
            <person name="Major P."/>
            <person name="Gould S.B."/>
            <person name="Goremykin V.V."/>
            <person name="Rippka R."/>
            <person name="Tandeau de Marsac N."/>
            <person name="Gugger M."/>
            <person name="Lockhart P.J."/>
            <person name="Allen J.F."/>
            <person name="Brune I."/>
            <person name="Maus I."/>
            <person name="Puhler A."/>
            <person name="Martin W.F."/>
        </authorList>
    </citation>
    <scope>NUCLEOTIDE SEQUENCE [LARGE SCALE GENOMIC DNA]</scope>
    <source>
        <strain evidence="9 10">PCC 7110</strain>
    </source>
</reference>
<keyword evidence="4 8" id="KW-1003">Cell membrane</keyword>